<dbReference type="OrthoDB" id="9805147at2"/>
<feature type="domain" description="Bacterial type II secretion system protein E" evidence="3">
    <location>
        <begin position="194"/>
        <end position="208"/>
    </location>
</feature>
<dbReference type="GO" id="GO:0016887">
    <property type="term" value="F:ATP hydrolysis activity"/>
    <property type="evidence" value="ECO:0007669"/>
    <property type="project" value="InterPro"/>
</dbReference>
<dbReference type="AlphaFoldDB" id="A0A0H4WS68"/>
<dbReference type="NCBIfam" id="TIGR01420">
    <property type="entry name" value="pilT_fam"/>
    <property type="match status" value="1"/>
</dbReference>
<dbReference type="RefSeq" id="WP_002638890.1">
    <property type="nucleotide sequence ID" value="NZ_CP012109.1"/>
</dbReference>
<evidence type="ECO:0000313" key="4">
    <source>
        <dbReference type="EMBL" id="AKQ64210.1"/>
    </source>
</evidence>
<proteinExistence type="inferred from homology"/>
<name>A0A0H4WS68_9BACT</name>
<dbReference type="InterPro" id="IPR050921">
    <property type="entry name" value="T4SS_GSP_E_ATPase"/>
</dbReference>
<dbReference type="Gene3D" id="3.30.450.90">
    <property type="match status" value="1"/>
</dbReference>
<dbReference type="InterPro" id="IPR001482">
    <property type="entry name" value="T2SS/T4SS_dom"/>
</dbReference>
<sequence>MANLHQLLKAMVEKGASDLHVTTGSPPQLRVDGELVPLKTAPLTPVETKQLCYSILTDAQKHKFEEENELDLSFGVKGLSRFRANIFMQRGAVAAAFRTIPFKILTFQELGLPPVVAELVKKPRGLILVTGPTGSGKSTTLASMIDKINTERHEHIMTIEDPIEYLHPHKNCLVNQREVGADTRNFKTALKYILRQDPDIVLVGELRDLETIEAALTIAETGHICYATLHTNSAVQTINRVLDVFPPYQQPQVRAQMSFVLEGVMSQALVAKAGSPGRVLALEVMVPNPAIRNLIREDKVHQIYSSMQVGQAKFGMQTFNQALASLLLRRIISQDEAFGRSSDAEELRNILATGGGNLPGMPQQRPGGGAGGR</sequence>
<reference evidence="4 5" key="1">
    <citation type="journal article" date="2016" name="PLoS ONE">
        <title>Complete Genome Sequence and Comparative Genomics of a Novel Myxobacterium Myxococcus hansupus.</title>
        <authorList>
            <person name="Sharma G."/>
            <person name="Narwani T."/>
            <person name="Subramanian S."/>
        </authorList>
    </citation>
    <scope>NUCLEOTIDE SEQUENCE [LARGE SCALE GENOMIC DNA]</scope>
    <source>
        <strain evidence="5">mixupus</strain>
    </source>
</reference>
<dbReference type="PROSITE" id="PS00662">
    <property type="entry name" value="T2SP_E"/>
    <property type="match status" value="1"/>
</dbReference>
<dbReference type="PATRIC" id="fig|1297742.4.peg.1140"/>
<dbReference type="PANTHER" id="PTHR30486:SF16">
    <property type="entry name" value="TWITCHING MOTILITY PROTEIN PILT"/>
    <property type="match status" value="1"/>
</dbReference>
<dbReference type="InterPro" id="IPR027417">
    <property type="entry name" value="P-loop_NTPase"/>
</dbReference>
<feature type="region of interest" description="Disordered" evidence="2">
    <location>
        <begin position="352"/>
        <end position="373"/>
    </location>
</feature>
<dbReference type="eggNOG" id="COG2805">
    <property type="taxonomic scope" value="Bacteria"/>
</dbReference>
<gene>
    <name evidence="4" type="ORF">A176_001122</name>
</gene>
<dbReference type="KEGG" id="mym:A176_001122"/>
<evidence type="ECO:0000313" key="5">
    <source>
        <dbReference type="Proteomes" id="UP000009026"/>
    </source>
</evidence>
<dbReference type="CDD" id="cd01131">
    <property type="entry name" value="PilT"/>
    <property type="match status" value="1"/>
</dbReference>
<keyword evidence="5" id="KW-1185">Reference proteome</keyword>
<accession>A0A0H4WS68</accession>
<dbReference type="InterPro" id="IPR006321">
    <property type="entry name" value="PilT/PilU"/>
</dbReference>
<dbReference type="Pfam" id="PF00437">
    <property type="entry name" value="T2SSE"/>
    <property type="match status" value="1"/>
</dbReference>
<dbReference type="GO" id="GO:0005524">
    <property type="term" value="F:ATP binding"/>
    <property type="evidence" value="ECO:0007669"/>
    <property type="project" value="InterPro"/>
</dbReference>
<dbReference type="EMBL" id="CP012109">
    <property type="protein sequence ID" value="AKQ64210.1"/>
    <property type="molecule type" value="Genomic_DNA"/>
</dbReference>
<comment type="similarity">
    <text evidence="1">Belongs to the GSP E family.</text>
</comment>
<evidence type="ECO:0000256" key="2">
    <source>
        <dbReference type="SAM" id="MobiDB-lite"/>
    </source>
</evidence>
<evidence type="ECO:0000256" key="1">
    <source>
        <dbReference type="ARBA" id="ARBA00006611"/>
    </source>
</evidence>
<evidence type="ECO:0000259" key="3">
    <source>
        <dbReference type="PROSITE" id="PS00662"/>
    </source>
</evidence>
<protein>
    <submittedName>
        <fullName evidence="4">Twitching motility protein PilT</fullName>
    </submittedName>
</protein>
<dbReference type="SUPFAM" id="SSF52540">
    <property type="entry name" value="P-loop containing nucleoside triphosphate hydrolases"/>
    <property type="match status" value="1"/>
</dbReference>
<dbReference type="PANTHER" id="PTHR30486">
    <property type="entry name" value="TWITCHING MOTILITY PROTEIN PILT"/>
    <property type="match status" value="1"/>
</dbReference>
<dbReference type="STRING" id="1297742.A176_001122"/>
<organism evidence="4 5">
    <name type="scientific">Pseudomyxococcus hansupus</name>
    <dbReference type="NCBI Taxonomy" id="1297742"/>
    <lineage>
        <taxon>Bacteria</taxon>
        <taxon>Pseudomonadati</taxon>
        <taxon>Myxococcota</taxon>
        <taxon>Myxococcia</taxon>
        <taxon>Myxococcales</taxon>
        <taxon>Cystobacterineae</taxon>
        <taxon>Myxococcaceae</taxon>
        <taxon>Pseudomyxococcus</taxon>
    </lineage>
</organism>
<dbReference type="Proteomes" id="UP000009026">
    <property type="component" value="Chromosome"/>
</dbReference>
<dbReference type="Gene3D" id="3.40.50.300">
    <property type="entry name" value="P-loop containing nucleotide triphosphate hydrolases"/>
    <property type="match status" value="1"/>
</dbReference>